<evidence type="ECO:0000256" key="1">
    <source>
        <dbReference type="SAM" id="MobiDB-lite"/>
    </source>
</evidence>
<sequence>MPRDPRTEDVALRGDLVVGPTGEGWSPRRRTQRSRAAPSDPPRRQSAPARGWAIGSCAVRLKQ</sequence>
<feature type="compositionally biased region" description="Basic and acidic residues" evidence="1">
    <location>
        <begin position="1"/>
        <end position="12"/>
    </location>
</feature>
<name>A0A6J4VCA2_9BACT</name>
<dbReference type="AlphaFoldDB" id="A0A6J4VCA2"/>
<feature type="compositionally biased region" description="Low complexity" evidence="1">
    <location>
        <begin position="34"/>
        <end position="50"/>
    </location>
</feature>
<feature type="region of interest" description="Disordered" evidence="1">
    <location>
        <begin position="1"/>
        <end position="55"/>
    </location>
</feature>
<proteinExistence type="predicted"/>
<organism evidence="2">
    <name type="scientific">uncultured Thermomicrobiales bacterium</name>
    <dbReference type="NCBI Taxonomy" id="1645740"/>
    <lineage>
        <taxon>Bacteria</taxon>
        <taxon>Pseudomonadati</taxon>
        <taxon>Thermomicrobiota</taxon>
        <taxon>Thermomicrobia</taxon>
        <taxon>Thermomicrobiales</taxon>
        <taxon>environmental samples</taxon>
    </lineage>
</organism>
<dbReference type="EMBL" id="CADCWN010000190">
    <property type="protein sequence ID" value="CAA9575314.1"/>
    <property type="molecule type" value="Genomic_DNA"/>
</dbReference>
<protein>
    <submittedName>
        <fullName evidence="2">Uncharacterized protein</fullName>
    </submittedName>
</protein>
<reference evidence="2" key="1">
    <citation type="submission" date="2020-02" db="EMBL/GenBank/DDBJ databases">
        <authorList>
            <person name="Meier V. D."/>
        </authorList>
    </citation>
    <scope>NUCLEOTIDE SEQUENCE</scope>
    <source>
        <strain evidence="2">AVDCRST_MAG18</strain>
    </source>
</reference>
<evidence type="ECO:0000313" key="2">
    <source>
        <dbReference type="EMBL" id="CAA9575314.1"/>
    </source>
</evidence>
<gene>
    <name evidence="2" type="ORF">AVDCRST_MAG18-2476</name>
</gene>
<accession>A0A6J4VCA2</accession>